<dbReference type="GO" id="GO:0005886">
    <property type="term" value="C:plasma membrane"/>
    <property type="evidence" value="ECO:0007669"/>
    <property type="project" value="UniProtKB-SubCell"/>
</dbReference>
<reference evidence="10" key="2">
    <citation type="submission" date="2020-09" db="EMBL/GenBank/DDBJ databases">
        <authorList>
            <person name="Sun Q."/>
            <person name="Kim S."/>
        </authorList>
    </citation>
    <scope>NUCLEOTIDE SEQUENCE</scope>
    <source>
        <strain evidence="10">KCTC 42651</strain>
    </source>
</reference>
<keyword evidence="5 7" id="KW-1133">Transmembrane helix</keyword>
<keyword evidence="4 10" id="KW-0067">ATP-binding</keyword>
<feature type="transmembrane region" description="Helical" evidence="7">
    <location>
        <begin position="247"/>
        <end position="264"/>
    </location>
</feature>
<name>A0A919CPF6_9PROT</name>
<evidence type="ECO:0000256" key="2">
    <source>
        <dbReference type="ARBA" id="ARBA00022692"/>
    </source>
</evidence>
<dbReference type="PROSITE" id="PS50893">
    <property type="entry name" value="ABC_TRANSPORTER_2"/>
    <property type="match status" value="1"/>
</dbReference>
<dbReference type="Pfam" id="PF00664">
    <property type="entry name" value="ABC_membrane"/>
    <property type="match status" value="1"/>
</dbReference>
<accession>A0A919CPF6</accession>
<evidence type="ECO:0000313" key="11">
    <source>
        <dbReference type="Proteomes" id="UP000630353"/>
    </source>
</evidence>
<sequence length="579" mass="62752">MANGATSHDPLKGIIRRCIPALAIVGVVTLITTVSFLVVPIYMMQVYDRVVASGSFSTLFALGAITLFALLVSTALDYARSRLLRRMAIWFSQRTGIDAIEAGIRQSVASRNQTAQSLRDIGEIRNFIQGSSIVTGFELLWTPVFFIVLFAIHFYLGVLGLVSAGCMIMLSYLSEIVSRRSLFEAEKRSLVATATIGNSLRNAEAVEAMGMSDRIIGRWQKENDIALDLAEHANSRLAVIGAFSRTFLLYVKVVVVTVAVILVLNNEMSAGAIFAAFIVTALMLTPFSKLIDTYRQVIGARAAWGRLRTDLTIDSRDARLPSPMPRPTGAVTVDSLVYAPPGFSHAVIRGISFAMSPGEVVGIAGPSAAGKSTLARLLMGIVKPTSGSVRIDGTSVFQWERRSFGSFTGYIPQSVSLFDGTVRENISRFTDVPIEDVIAAAKRAGAHEMIGHLPFGYDTRIGDTGYTLTGGQRQRIALARALFGEPRYIVLDEPDASLDQEGERALLSAMRAAADNGATVVVISHRASVLQVTDKILILKEGRIQFYGWRDKALEELGLLPAPGPERRLVKAVDSHAGR</sequence>
<evidence type="ECO:0000259" key="9">
    <source>
        <dbReference type="PROSITE" id="PS50929"/>
    </source>
</evidence>
<evidence type="ECO:0000256" key="7">
    <source>
        <dbReference type="SAM" id="Phobius"/>
    </source>
</evidence>
<feature type="transmembrane region" description="Helical" evidence="7">
    <location>
        <begin position="154"/>
        <end position="173"/>
    </location>
</feature>
<keyword evidence="3" id="KW-0547">Nucleotide-binding</keyword>
<keyword evidence="11" id="KW-1185">Reference proteome</keyword>
<evidence type="ECO:0000313" key="10">
    <source>
        <dbReference type="EMBL" id="GHD50000.1"/>
    </source>
</evidence>
<dbReference type="Gene3D" id="1.20.1560.10">
    <property type="entry name" value="ABC transporter type 1, transmembrane domain"/>
    <property type="match status" value="1"/>
</dbReference>
<dbReference type="PANTHER" id="PTHR24221">
    <property type="entry name" value="ATP-BINDING CASSETTE SUB-FAMILY B"/>
    <property type="match status" value="1"/>
</dbReference>
<evidence type="ECO:0000256" key="5">
    <source>
        <dbReference type="ARBA" id="ARBA00022989"/>
    </source>
</evidence>
<dbReference type="InterPro" id="IPR027417">
    <property type="entry name" value="P-loop_NTPase"/>
</dbReference>
<dbReference type="GO" id="GO:0140359">
    <property type="term" value="F:ABC-type transporter activity"/>
    <property type="evidence" value="ECO:0007669"/>
    <property type="project" value="InterPro"/>
</dbReference>
<dbReference type="GO" id="GO:0030256">
    <property type="term" value="C:type I protein secretion system complex"/>
    <property type="evidence" value="ECO:0007669"/>
    <property type="project" value="InterPro"/>
</dbReference>
<organism evidence="10 11">
    <name type="scientific">Thalassobaculum fulvum</name>
    <dbReference type="NCBI Taxonomy" id="1633335"/>
    <lineage>
        <taxon>Bacteria</taxon>
        <taxon>Pseudomonadati</taxon>
        <taxon>Pseudomonadota</taxon>
        <taxon>Alphaproteobacteria</taxon>
        <taxon>Rhodospirillales</taxon>
        <taxon>Thalassobaculaceae</taxon>
        <taxon>Thalassobaculum</taxon>
    </lineage>
</organism>
<protein>
    <submittedName>
        <fullName evidence="10">ABC transporter ATP-binding protein</fullName>
    </submittedName>
</protein>
<dbReference type="GO" id="GO:0030253">
    <property type="term" value="P:protein secretion by the type I secretion system"/>
    <property type="evidence" value="ECO:0007669"/>
    <property type="project" value="InterPro"/>
</dbReference>
<dbReference type="SUPFAM" id="SSF90123">
    <property type="entry name" value="ABC transporter transmembrane region"/>
    <property type="match status" value="1"/>
</dbReference>
<evidence type="ECO:0000256" key="6">
    <source>
        <dbReference type="ARBA" id="ARBA00023136"/>
    </source>
</evidence>
<dbReference type="InterPro" id="IPR036640">
    <property type="entry name" value="ABC1_TM_sf"/>
</dbReference>
<dbReference type="InterPro" id="IPR010128">
    <property type="entry name" value="ATPase_T1SS_PrtD-like"/>
</dbReference>
<comment type="caution">
    <text evidence="10">The sequence shown here is derived from an EMBL/GenBank/DDBJ whole genome shotgun (WGS) entry which is preliminary data.</text>
</comment>
<dbReference type="AlphaFoldDB" id="A0A919CPF6"/>
<dbReference type="Gene3D" id="3.40.50.300">
    <property type="entry name" value="P-loop containing nucleotide triphosphate hydrolases"/>
    <property type="match status" value="1"/>
</dbReference>
<dbReference type="GO" id="GO:0034040">
    <property type="term" value="F:ATPase-coupled lipid transmembrane transporter activity"/>
    <property type="evidence" value="ECO:0007669"/>
    <property type="project" value="TreeGrafter"/>
</dbReference>
<feature type="transmembrane region" description="Helical" evidence="7">
    <location>
        <begin position="21"/>
        <end position="44"/>
    </location>
</feature>
<dbReference type="Pfam" id="PF00005">
    <property type="entry name" value="ABC_tran"/>
    <property type="match status" value="1"/>
</dbReference>
<evidence type="ECO:0000259" key="8">
    <source>
        <dbReference type="PROSITE" id="PS50893"/>
    </source>
</evidence>
<dbReference type="RefSeq" id="WP_268245273.1">
    <property type="nucleotide sequence ID" value="NZ_BMZS01000004.1"/>
</dbReference>
<feature type="domain" description="ABC transporter" evidence="8">
    <location>
        <begin position="331"/>
        <end position="566"/>
    </location>
</feature>
<dbReference type="EMBL" id="BMZS01000004">
    <property type="protein sequence ID" value="GHD50000.1"/>
    <property type="molecule type" value="Genomic_DNA"/>
</dbReference>
<dbReference type="InterPro" id="IPR003439">
    <property type="entry name" value="ABC_transporter-like_ATP-bd"/>
</dbReference>
<dbReference type="InterPro" id="IPR003593">
    <property type="entry name" value="AAA+_ATPase"/>
</dbReference>
<dbReference type="InterPro" id="IPR039421">
    <property type="entry name" value="Type_1_exporter"/>
</dbReference>
<dbReference type="PROSITE" id="PS50929">
    <property type="entry name" value="ABC_TM1F"/>
    <property type="match status" value="1"/>
</dbReference>
<reference evidence="10" key="1">
    <citation type="journal article" date="2014" name="Int. J. Syst. Evol. Microbiol.">
        <title>Complete genome sequence of Corynebacterium casei LMG S-19264T (=DSM 44701T), isolated from a smear-ripened cheese.</title>
        <authorList>
            <consortium name="US DOE Joint Genome Institute (JGI-PGF)"/>
            <person name="Walter F."/>
            <person name="Albersmeier A."/>
            <person name="Kalinowski J."/>
            <person name="Ruckert C."/>
        </authorList>
    </citation>
    <scope>NUCLEOTIDE SEQUENCE</scope>
    <source>
        <strain evidence="10">KCTC 42651</strain>
    </source>
</reference>
<dbReference type="GO" id="GO:0005524">
    <property type="term" value="F:ATP binding"/>
    <property type="evidence" value="ECO:0007669"/>
    <property type="project" value="UniProtKB-KW"/>
</dbReference>
<dbReference type="InterPro" id="IPR011527">
    <property type="entry name" value="ABC1_TM_dom"/>
</dbReference>
<proteinExistence type="predicted"/>
<feature type="domain" description="ABC transmembrane type-1" evidence="9">
    <location>
        <begin position="23"/>
        <end position="299"/>
    </location>
</feature>
<evidence type="ECO:0000256" key="1">
    <source>
        <dbReference type="ARBA" id="ARBA00004651"/>
    </source>
</evidence>
<keyword evidence="6 7" id="KW-0472">Membrane</keyword>
<dbReference type="PANTHER" id="PTHR24221:SF248">
    <property type="entry name" value="ABC TRANSPORTER TRANSMEMBRANE REGION"/>
    <property type="match status" value="1"/>
</dbReference>
<comment type="subcellular location">
    <subcellularLocation>
        <location evidence="1">Cell membrane</location>
        <topology evidence="1">Multi-pass membrane protein</topology>
    </subcellularLocation>
</comment>
<evidence type="ECO:0000256" key="4">
    <source>
        <dbReference type="ARBA" id="ARBA00022840"/>
    </source>
</evidence>
<feature type="transmembrane region" description="Helical" evidence="7">
    <location>
        <begin position="56"/>
        <end position="79"/>
    </location>
</feature>
<dbReference type="SUPFAM" id="SSF52540">
    <property type="entry name" value="P-loop containing nucleoside triphosphate hydrolases"/>
    <property type="match status" value="1"/>
</dbReference>
<feature type="transmembrane region" description="Helical" evidence="7">
    <location>
        <begin position="270"/>
        <end position="291"/>
    </location>
</feature>
<evidence type="ECO:0000256" key="3">
    <source>
        <dbReference type="ARBA" id="ARBA00022741"/>
    </source>
</evidence>
<keyword evidence="2 7" id="KW-0812">Transmembrane</keyword>
<gene>
    <name evidence="10" type="primary">wgdA</name>
    <name evidence="10" type="ORF">GCM10017083_23110</name>
</gene>
<dbReference type="NCBIfam" id="TIGR01842">
    <property type="entry name" value="type_I_sec_PrtD"/>
    <property type="match status" value="1"/>
</dbReference>
<dbReference type="Proteomes" id="UP000630353">
    <property type="component" value="Unassembled WGS sequence"/>
</dbReference>
<dbReference type="SMART" id="SM00382">
    <property type="entry name" value="AAA"/>
    <property type="match status" value="1"/>
</dbReference>
<dbReference type="GO" id="GO:0016887">
    <property type="term" value="F:ATP hydrolysis activity"/>
    <property type="evidence" value="ECO:0007669"/>
    <property type="project" value="InterPro"/>
</dbReference>
<feature type="transmembrane region" description="Helical" evidence="7">
    <location>
        <begin position="127"/>
        <end position="148"/>
    </location>
</feature>